<dbReference type="GO" id="GO:0031491">
    <property type="term" value="F:nucleosome binding"/>
    <property type="evidence" value="ECO:0007669"/>
    <property type="project" value="TreeGrafter"/>
</dbReference>
<name>G8YRN0_PICSO</name>
<dbReference type="GO" id="GO:0000785">
    <property type="term" value="C:chromatin"/>
    <property type="evidence" value="ECO:0007669"/>
    <property type="project" value="TreeGrafter"/>
</dbReference>
<protein>
    <recommendedName>
        <fullName evidence="12">Protein HIR</fullName>
    </recommendedName>
</protein>
<comment type="function">
    <text evidence="1 12">Required for replication-independent chromatin assembly and for the periodic repression of histone gene transcription during the cell cycle.</text>
</comment>
<gene>
    <name evidence="16" type="primary">Piso0_000834</name>
    <name evidence="16" type="ORF">GNLVRS01_PISO0C05040g</name>
</gene>
<dbReference type="GO" id="GO:0006338">
    <property type="term" value="P:chromatin remodeling"/>
    <property type="evidence" value="ECO:0007669"/>
    <property type="project" value="InterPro"/>
</dbReference>
<dbReference type="SUPFAM" id="SSF63829">
    <property type="entry name" value="Calcium-dependent phosphotriesterase"/>
    <property type="match status" value="1"/>
</dbReference>
<evidence type="ECO:0000256" key="1">
    <source>
        <dbReference type="ARBA" id="ARBA00002677"/>
    </source>
</evidence>
<evidence type="ECO:0000256" key="3">
    <source>
        <dbReference type="ARBA" id="ARBA00007306"/>
    </source>
</evidence>
<feature type="compositionally biased region" description="Polar residues" evidence="13">
    <location>
        <begin position="435"/>
        <end position="449"/>
    </location>
</feature>
<comment type="similarity">
    <text evidence="3 12">Belongs to the WD repeat HIR1 family.</text>
</comment>
<accession>G8YRN0</accession>
<dbReference type="InterPro" id="IPR019015">
    <property type="entry name" value="HIRA_B_motif"/>
</dbReference>
<evidence type="ECO:0000259" key="14">
    <source>
        <dbReference type="Pfam" id="PF07569"/>
    </source>
</evidence>
<proteinExistence type="inferred from homology"/>
<dbReference type="OrthoDB" id="1741719at2759"/>
<dbReference type="AlphaFoldDB" id="G8YRN0"/>
<dbReference type="PANTHER" id="PTHR13831">
    <property type="entry name" value="MEMBER OF THE HIR1 FAMILY OF WD-REPEAT PROTEINS"/>
    <property type="match status" value="1"/>
</dbReference>
<dbReference type="PROSITE" id="PS50294">
    <property type="entry name" value="WD_REPEATS_REGION"/>
    <property type="match status" value="3"/>
</dbReference>
<evidence type="ECO:0000313" key="17">
    <source>
        <dbReference type="Proteomes" id="UP000005222"/>
    </source>
</evidence>
<dbReference type="Gene3D" id="2.130.10.10">
    <property type="entry name" value="YVTN repeat-like/Quinoprotein amine dehydrogenase"/>
    <property type="match status" value="2"/>
</dbReference>
<feature type="domain" description="Protein HIRA-like C-terminal" evidence="14">
    <location>
        <begin position="779"/>
        <end position="915"/>
    </location>
</feature>
<keyword evidence="17" id="KW-1185">Reference proteome</keyword>
<feature type="repeat" description="WD" evidence="11">
    <location>
        <begin position="186"/>
        <end position="217"/>
    </location>
</feature>
<evidence type="ECO:0000256" key="10">
    <source>
        <dbReference type="ARBA" id="ARBA00023242"/>
    </source>
</evidence>
<dbReference type="GO" id="GO:0005634">
    <property type="term" value="C:nucleus"/>
    <property type="evidence" value="ECO:0007669"/>
    <property type="project" value="UniProtKB-SubCell"/>
</dbReference>
<dbReference type="STRING" id="559304.G8YRN0"/>
<keyword evidence="8 12" id="KW-0805">Transcription regulation</keyword>
<dbReference type="Pfam" id="PF07569">
    <property type="entry name" value="Hira"/>
    <property type="match status" value="1"/>
</dbReference>
<dbReference type="InterPro" id="IPR011494">
    <property type="entry name" value="HIRA-like_C"/>
</dbReference>
<dbReference type="InterPro" id="IPR019775">
    <property type="entry name" value="WD40_repeat_CS"/>
</dbReference>
<dbReference type="PROSITE" id="PS50082">
    <property type="entry name" value="WD_REPEATS_2"/>
    <property type="match status" value="4"/>
</dbReference>
<feature type="region of interest" description="Disordered" evidence="13">
    <location>
        <begin position="431"/>
        <end position="472"/>
    </location>
</feature>
<dbReference type="CDD" id="cd00200">
    <property type="entry name" value="WD40"/>
    <property type="match status" value="1"/>
</dbReference>
<keyword evidence="10 12" id="KW-0539">Nucleus</keyword>
<evidence type="ECO:0000256" key="11">
    <source>
        <dbReference type="PROSITE-ProRule" id="PRU00221"/>
    </source>
</evidence>
<feature type="region of interest" description="Disordered" evidence="13">
    <location>
        <begin position="542"/>
        <end position="562"/>
    </location>
</feature>
<dbReference type="GO" id="GO:0006355">
    <property type="term" value="P:regulation of DNA-templated transcription"/>
    <property type="evidence" value="ECO:0007669"/>
    <property type="project" value="InterPro"/>
</dbReference>
<dbReference type="OMA" id="YEFQMEH"/>
<dbReference type="GO" id="GO:0000417">
    <property type="term" value="C:HIR complex"/>
    <property type="evidence" value="ECO:0007669"/>
    <property type="project" value="UniProtKB-ARBA"/>
</dbReference>
<dbReference type="FunFam" id="2.130.10.10:FF:001073">
    <property type="entry name" value="Protein HIR"/>
    <property type="match status" value="1"/>
</dbReference>
<organism evidence="16 17">
    <name type="scientific">Pichia sorbitophila (strain ATCC MYA-4447 / BCRC 22081 / CBS 7064 / NBRC 10061 / NRRL Y-12695)</name>
    <name type="common">Hybrid yeast</name>
    <dbReference type="NCBI Taxonomy" id="559304"/>
    <lineage>
        <taxon>Eukaryota</taxon>
        <taxon>Fungi</taxon>
        <taxon>Dikarya</taxon>
        <taxon>Ascomycota</taxon>
        <taxon>Saccharomycotina</taxon>
        <taxon>Pichiomycetes</taxon>
        <taxon>Debaryomycetaceae</taxon>
        <taxon>Millerozyma</taxon>
    </lineage>
</organism>
<feature type="compositionally biased region" description="Low complexity" evidence="13">
    <location>
        <begin position="456"/>
        <end position="466"/>
    </location>
</feature>
<feature type="repeat" description="WD" evidence="11">
    <location>
        <begin position="22"/>
        <end position="48"/>
    </location>
</feature>
<evidence type="ECO:0000256" key="12">
    <source>
        <dbReference type="RuleBase" id="RU364014"/>
    </source>
</evidence>
<evidence type="ECO:0000256" key="2">
    <source>
        <dbReference type="ARBA" id="ARBA00004123"/>
    </source>
</evidence>
<dbReference type="InterPro" id="IPR001680">
    <property type="entry name" value="WD40_rpt"/>
</dbReference>
<comment type="subcellular location">
    <subcellularLocation>
        <location evidence="2 12">Nucleus</location>
    </subcellularLocation>
</comment>
<feature type="compositionally biased region" description="Polar residues" evidence="13">
    <location>
        <begin position="493"/>
        <end position="506"/>
    </location>
</feature>
<dbReference type="Pfam" id="PF00400">
    <property type="entry name" value="WD40"/>
    <property type="match status" value="1"/>
</dbReference>
<evidence type="ECO:0000256" key="5">
    <source>
        <dbReference type="ARBA" id="ARBA00022574"/>
    </source>
</evidence>
<dbReference type="Pfam" id="PF09453">
    <property type="entry name" value="HIRA_B"/>
    <property type="match status" value="1"/>
</dbReference>
<dbReference type="InterPro" id="IPR036322">
    <property type="entry name" value="WD40_repeat_dom_sf"/>
</dbReference>
<dbReference type="InterPro" id="IPR031120">
    <property type="entry name" value="HIR1-like"/>
</dbReference>
<dbReference type="Pfam" id="PF24105">
    <property type="entry name" value="Beta-prop_CAF1B_HIR1"/>
    <property type="match status" value="1"/>
</dbReference>
<evidence type="ECO:0000256" key="8">
    <source>
        <dbReference type="ARBA" id="ARBA00023015"/>
    </source>
</evidence>
<keyword evidence="7 12" id="KW-0156">Chromatin regulator</keyword>
<evidence type="ECO:0000256" key="7">
    <source>
        <dbReference type="ARBA" id="ARBA00022853"/>
    </source>
</evidence>
<dbReference type="FunCoup" id="G8YRN0">
    <property type="interactions" value="326"/>
</dbReference>
<evidence type="ECO:0000256" key="6">
    <source>
        <dbReference type="ARBA" id="ARBA00022737"/>
    </source>
</evidence>
<dbReference type="PROSITE" id="PS00678">
    <property type="entry name" value="WD_REPEATS_1"/>
    <property type="match status" value="1"/>
</dbReference>
<evidence type="ECO:0000259" key="15">
    <source>
        <dbReference type="Pfam" id="PF24105"/>
    </source>
</evidence>
<dbReference type="InterPro" id="IPR055410">
    <property type="entry name" value="Beta-prop_CAF1B_HIR1"/>
</dbReference>
<dbReference type="HOGENOM" id="CLU_004372_3_0_1"/>
<keyword evidence="6 12" id="KW-0677">Repeat</keyword>
<evidence type="ECO:0000256" key="9">
    <source>
        <dbReference type="ARBA" id="ARBA00023163"/>
    </source>
</evidence>
<dbReference type="Proteomes" id="UP000005222">
    <property type="component" value="Chromosome C"/>
</dbReference>
<dbReference type="SMART" id="SM00320">
    <property type="entry name" value="WD40"/>
    <property type="match status" value="6"/>
</dbReference>
<reference evidence="16 17" key="1">
    <citation type="journal article" date="2012" name="G3 (Bethesda)">
        <title>Pichia sorbitophila, an interspecies yeast hybrid reveals early steps of genome resolution following polyploidization.</title>
        <authorList>
            <person name="Leh Louis V."/>
            <person name="Despons L."/>
            <person name="Friedrich A."/>
            <person name="Martin T."/>
            <person name="Durrens P."/>
            <person name="Casaregola S."/>
            <person name="Neuveglise C."/>
            <person name="Fairhead C."/>
            <person name="Marck C."/>
            <person name="Cruz J.A."/>
            <person name="Straub M.L."/>
            <person name="Kugler V."/>
            <person name="Sacerdot C."/>
            <person name="Uzunov Z."/>
            <person name="Thierry A."/>
            <person name="Weiss S."/>
            <person name="Bleykasten C."/>
            <person name="De Montigny J."/>
            <person name="Jacques N."/>
            <person name="Jung P."/>
            <person name="Lemaire M."/>
            <person name="Mallet S."/>
            <person name="Morel G."/>
            <person name="Richard G.F."/>
            <person name="Sarkar A."/>
            <person name="Savel G."/>
            <person name="Schacherer J."/>
            <person name="Seret M.L."/>
            <person name="Talla E."/>
            <person name="Samson G."/>
            <person name="Jubin C."/>
            <person name="Poulain J."/>
            <person name="Vacherie B."/>
            <person name="Barbe V."/>
            <person name="Pelletier E."/>
            <person name="Sherman D.J."/>
            <person name="Westhof E."/>
            <person name="Weissenbach J."/>
            <person name="Baret P.V."/>
            <person name="Wincker P."/>
            <person name="Gaillardin C."/>
            <person name="Dujon B."/>
            <person name="Souciet J.L."/>
        </authorList>
    </citation>
    <scope>NUCLEOTIDE SEQUENCE [LARGE SCALE GENOMIC DNA]</scope>
    <source>
        <strain evidence="17">ATCC MYA-4447 / BCRC 22081 / CBS 7064 / NBRC 10061 / NRRL Y-12695</strain>
    </source>
</reference>
<dbReference type="InParanoid" id="G8YRN0"/>
<feature type="repeat" description="WD" evidence="11">
    <location>
        <begin position="144"/>
        <end position="176"/>
    </location>
</feature>
<dbReference type="EMBL" id="FO082057">
    <property type="protein sequence ID" value="CCE78217.1"/>
    <property type="molecule type" value="Genomic_DNA"/>
</dbReference>
<dbReference type="SUPFAM" id="SSF50978">
    <property type="entry name" value="WD40 repeat-like"/>
    <property type="match status" value="1"/>
</dbReference>
<dbReference type="PANTHER" id="PTHR13831:SF0">
    <property type="entry name" value="PROTEIN HIRA"/>
    <property type="match status" value="1"/>
</dbReference>
<evidence type="ECO:0000256" key="13">
    <source>
        <dbReference type="SAM" id="MobiDB-lite"/>
    </source>
</evidence>
<dbReference type="InterPro" id="IPR015943">
    <property type="entry name" value="WD40/YVTN_repeat-like_dom_sf"/>
</dbReference>
<sequence length="981" mass="110018">MHILKLPWLGHKGENKQIECYSVTINADGSRLASGGLDGRVKVWDTKSILSYKDWQEKKTPERADIDARLDGGEDNTRRPLCSMNRHNGVVTSVKFSPDGRFLASGSDDKIVLIWEKDEDSLGQTRAFGNLEADLERWTVRKRLVAHDNDVQDICWSPDGSLLVSVGLDRSIVIWDGMTFERIKRYDIHQSMVKGIVFDPANKFFATASDDRSVRIFRYHKKLSESPAANYEFQVEDIVLEPFKKSPLTSYFRRMSWSPDGKHIAVPNATNGPVTSVAIIDRNNWSTDISLIGHEAPCEVCSFSPRLFEVESVDPGMGDEKTYTAILATAGQDQKLVVWSTSQSKPLVVINDVVSGSITDICWDPNGQIIYFSCLDGSITCLIFEDNELGKATTADINDLQLHRYGADRESAIFPESVEQLMLEEVAAKLEATESKSQPEQPAVTQVNQPRPVEQNNNNLNNTAKNNEPEKKAIVLNQNITYKNGKKRLAPTLISSSSTPSDTTFQEGEKRAKKSFSTTSKLSESSFILPRLGIQSAVHGIKSREHPSGNGQLDGATLDDQDNDNDDMGLDLANLIEAKEMSGQAVSETTLKRQRNKLKRAILESRYPSSLQLVSNLPVNLFNNQSVLNHKAVQILKTQNESSDIQGELISGSSIDAIDEDILSSVIVCTTDTAQIFDLGDIPEKEHKRVLTTIEVRNGPLWRNDEDSLYEMDYNDRHDFQDPTYIIVDDSTEQEHRKFKLYFPFRIQHVLPFIYNDILRYYILVSFNGTIQVISANSGTYVTPNMELGHNVVALKQVKEFVMCVTNEGLVYVWKFPVSSSSISLKGILNGISLAPVTNFRVKIRDSVGTSNKVGNNRKVEPVMVVIPNVRLIDVDPTNGEPIVMMENSSDVFKYSIDLMCWVPIVDSWYYMQPEVEQLLPSVSCGDFTRSAINKSHAIYTNNSKGPGQRSYIWDDSSSHNELKSVMRSRLEEIVSLSDMF</sequence>
<feature type="domain" description="CAF1B/HIR1 beta-propeller" evidence="15">
    <location>
        <begin position="81"/>
        <end position="389"/>
    </location>
</feature>
<evidence type="ECO:0000256" key="4">
    <source>
        <dbReference type="ARBA" id="ARBA00022491"/>
    </source>
</evidence>
<feature type="region of interest" description="Disordered" evidence="13">
    <location>
        <begin position="491"/>
        <end position="520"/>
    </location>
</feature>
<keyword evidence="9 12" id="KW-0804">Transcription</keyword>
<keyword evidence="5 11" id="KW-0853">WD repeat</keyword>
<dbReference type="GO" id="GO:0006351">
    <property type="term" value="P:DNA-templated transcription"/>
    <property type="evidence" value="ECO:0007669"/>
    <property type="project" value="InterPro"/>
</dbReference>
<evidence type="ECO:0000313" key="16">
    <source>
        <dbReference type="EMBL" id="CCE78217.1"/>
    </source>
</evidence>
<dbReference type="eggNOG" id="KOG0973">
    <property type="taxonomic scope" value="Eukaryota"/>
</dbReference>
<feature type="repeat" description="WD" evidence="11">
    <location>
        <begin position="84"/>
        <end position="125"/>
    </location>
</feature>
<keyword evidence="4 12" id="KW-0678">Repressor</keyword>